<dbReference type="Proteomes" id="UP000183245">
    <property type="component" value="Unassembled WGS sequence"/>
</dbReference>
<sequence length="493" mass="53750">MVKTNEDGKKFKLTYSLLSITDETGASYQYTDESTSTMFKVKIGSGSTTVRGQMTYIIRYRVSGAITYFSDHDELYWNVTGTQWPVPILKASTTVTLPTTVIAGTGFSTCYTGVSGSTAKNCTLDLQGNDATITSDVRLESGEGLTAVVGFPIDKIAYVEPAAYTDFADTFAGRVTFAILGFLTLFWYFILPGIIIAKWFKKGRDPRVNGPVTAWFDPPKTAAGRDLTPAEAGTVIDETAGMREVTATIIHLAQRGYLKIEERAKKDFYLVKVKEYENDAALLPFETELLKGLFSSGAERRIKGADLATPVQETQKKMYTQCMANGYFTANPQTVKIKYTVLGVFALSTLNIPLVIACFVFGLRMAAKTRTGAEAATVSKGMKNFLGSQQRQLEFQADQQMMFEKLLPFAIAFGVERVWAKRFDTVNLTQPGWYQGYDTNRMFTAVLLTNSLNHSFSQFRAAATPTKSSSGFSSGFSGGFSGGGGGGGGGGSW</sequence>
<dbReference type="InterPro" id="IPR048389">
    <property type="entry name" value="YciQ-like_C"/>
</dbReference>
<proteinExistence type="predicted"/>
<dbReference type="InterPro" id="IPR018702">
    <property type="entry name" value="DUF2207"/>
</dbReference>
<evidence type="ECO:0000259" key="2">
    <source>
        <dbReference type="Pfam" id="PF09972"/>
    </source>
</evidence>
<evidence type="ECO:0000259" key="3">
    <source>
        <dbReference type="Pfam" id="PF20990"/>
    </source>
</evidence>
<keyword evidence="1" id="KW-1133">Transmembrane helix</keyword>
<keyword evidence="1" id="KW-0812">Transmembrane</keyword>
<gene>
    <name evidence="4" type="ORF">AUK40_06070</name>
</gene>
<accession>A0A1J5IE63</accession>
<evidence type="ECO:0000256" key="1">
    <source>
        <dbReference type="SAM" id="Phobius"/>
    </source>
</evidence>
<evidence type="ECO:0008006" key="6">
    <source>
        <dbReference type="Google" id="ProtNLM"/>
    </source>
</evidence>
<evidence type="ECO:0000313" key="4">
    <source>
        <dbReference type="EMBL" id="OIP95369.1"/>
    </source>
</evidence>
<keyword evidence="1" id="KW-0472">Membrane</keyword>
<dbReference type="Pfam" id="PF20990">
    <property type="entry name" value="DUF2207_C"/>
    <property type="match status" value="1"/>
</dbReference>
<dbReference type="AlphaFoldDB" id="A0A1J5IE63"/>
<name>A0A1J5IE63_9BACT</name>
<dbReference type="Pfam" id="PF09972">
    <property type="entry name" value="DUF2207"/>
    <property type="match status" value="1"/>
</dbReference>
<organism evidence="4 5">
    <name type="scientific">Candidatus Wirthbacteria bacterium CG2_30_54_11</name>
    <dbReference type="NCBI Taxonomy" id="1817892"/>
    <lineage>
        <taxon>Bacteria</taxon>
        <taxon>Candidatus Wirthbacteria</taxon>
    </lineage>
</organism>
<feature type="transmembrane region" description="Helical" evidence="1">
    <location>
        <begin position="175"/>
        <end position="197"/>
    </location>
</feature>
<dbReference type="EMBL" id="MNZT01000111">
    <property type="protein sequence ID" value="OIP95369.1"/>
    <property type="molecule type" value="Genomic_DNA"/>
</dbReference>
<comment type="caution">
    <text evidence="4">The sequence shown here is derived from an EMBL/GenBank/DDBJ whole genome shotgun (WGS) entry which is preliminary data.</text>
</comment>
<feature type="domain" description="DUF2207" evidence="2">
    <location>
        <begin position="11"/>
        <end position="151"/>
    </location>
</feature>
<dbReference type="STRING" id="1817892.AUK40_06070"/>
<reference evidence="4 5" key="1">
    <citation type="journal article" date="2016" name="Environ. Microbiol.">
        <title>Genomic resolution of a cold subsurface aquifer community provides metabolic insights for novel microbes adapted to high CO concentrations.</title>
        <authorList>
            <person name="Probst A.J."/>
            <person name="Castelle C.J."/>
            <person name="Singh A."/>
            <person name="Brown C.T."/>
            <person name="Anantharaman K."/>
            <person name="Sharon I."/>
            <person name="Hug L.A."/>
            <person name="Burstein D."/>
            <person name="Emerson J.B."/>
            <person name="Thomas B.C."/>
            <person name="Banfield J.F."/>
        </authorList>
    </citation>
    <scope>NUCLEOTIDE SEQUENCE [LARGE SCALE GENOMIC DNA]</scope>
    <source>
        <strain evidence="4">CG2_30_54_11</strain>
    </source>
</reference>
<feature type="domain" description="Predicted membrane protein YciQ-like C-terminal" evidence="3">
    <location>
        <begin position="226"/>
        <end position="423"/>
    </location>
</feature>
<feature type="transmembrane region" description="Helical" evidence="1">
    <location>
        <begin position="339"/>
        <end position="363"/>
    </location>
</feature>
<evidence type="ECO:0000313" key="5">
    <source>
        <dbReference type="Proteomes" id="UP000183245"/>
    </source>
</evidence>
<protein>
    <recommendedName>
        <fullName evidence="6">DUF2207 domain-containing protein</fullName>
    </recommendedName>
</protein>